<reference evidence="2" key="2">
    <citation type="journal article" date="2019" name="IMA Fungus">
        <title>Genome sequencing and comparison of five Tilletia species to identify candidate genes for the detection of regulated species infecting wheat.</title>
        <authorList>
            <person name="Nguyen H.D.T."/>
            <person name="Sultana T."/>
            <person name="Kesanakurti P."/>
            <person name="Hambleton S."/>
        </authorList>
    </citation>
    <scope>NUCLEOTIDE SEQUENCE</scope>
    <source>
        <strain evidence="2">DAOMC 236416</strain>
    </source>
</reference>
<dbReference type="EMBL" id="LWDF02001190">
    <property type="protein sequence ID" value="KAE8239945.1"/>
    <property type="molecule type" value="Genomic_DNA"/>
</dbReference>
<protein>
    <submittedName>
        <fullName evidence="2">Uncharacterized protein</fullName>
    </submittedName>
</protein>
<gene>
    <name evidence="2" type="ORF">A4X13_0g8005</name>
</gene>
<evidence type="ECO:0000256" key="1">
    <source>
        <dbReference type="SAM" id="MobiDB-lite"/>
    </source>
</evidence>
<keyword evidence="3" id="KW-1185">Reference proteome</keyword>
<dbReference type="Proteomes" id="UP000077521">
    <property type="component" value="Unassembled WGS sequence"/>
</dbReference>
<dbReference type="AlphaFoldDB" id="A0A177TDP1"/>
<proteinExistence type="predicted"/>
<organism evidence="2 3">
    <name type="scientific">Tilletia indica</name>
    <dbReference type="NCBI Taxonomy" id="43049"/>
    <lineage>
        <taxon>Eukaryota</taxon>
        <taxon>Fungi</taxon>
        <taxon>Dikarya</taxon>
        <taxon>Basidiomycota</taxon>
        <taxon>Ustilaginomycotina</taxon>
        <taxon>Exobasidiomycetes</taxon>
        <taxon>Tilletiales</taxon>
        <taxon>Tilletiaceae</taxon>
        <taxon>Tilletia</taxon>
    </lineage>
</organism>
<name>A0A177TDP1_9BASI</name>
<feature type="region of interest" description="Disordered" evidence="1">
    <location>
        <begin position="1"/>
        <end position="58"/>
    </location>
</feature>
<sequence length="177" mass="19514">MTGRKRKFVPKPLAAPPQGSKRTRHQASEDTSQTTSGLSGLDWRRTPPPGLGGGGLSSLLLDHRLHQSPSSEPREPLNPKEHMLKLICAVDGNPDAPKITDRKPRQVGDQRIFDISATETLDGFLHKLSDRVGRILGGVLGDWRVSLRVEGPRAKKFKAATLLELEDNEDDESKESR</sequence>
<evidence type="ECO:0000313" key="2">
    <source>
        <dbReference type="EMBL" id="KAE8239945.1"/>
    </source>
</evidence>
<feature type="compositionally biased region" description="Polar residues" evidence="1">
    <location>
        <begin position="29"/>
        <end position="38"/>
    </location>
</feature>
<reference evidence="2" key="1">
    <citation type="submission" date="2016-04" db="EMBL/GenBank/DDBJ databases">
        <authorList>
            <person name="Nguyen H.D."/>
            <person name="Samba Siva P."/>
            <person name="Cullis J."/>
            <person name="Levesque C.A."/>
            <person name="Hambleton S."/>
        </authorList>
    </citation>
    <scope>NUCLEOTIDE SEQUENCE</scope>
    <source>
        <strain evidence="2">DAOMC 236416</strain>
    </source>
</reference>
<evidence type="ECO:0000313" key="3">
    <source>
        <dbReference type="Proteomes" id="UP000077521"/>
    </source>
</evidence>
<comment type="caution">
    <text evidence="2">The sequence shown here is derived from an EMBL/GenBank/DDBJ whole genome shotgun (WGS) entry which is preliminary data.</text>
</comment>
<accession>A0A177TDP1</accession>